<feature type="compositionally biased region" description="Polar residues" evidence="1">
    <location>
        <begin position="94"/>
        <end position="110"/>
    </location>
</feature>
<name>A0A0N5AIY3_9BILA</name>
<reference evidence="4" key="1">
    <citation type="submission" date="2017-02" db="UniProtKB">
        <authorList>
            <consortium name="WormBaseParasite"/>
        </authorList>
    </citation>
    <scope>IDENTIFICATION</scope>
</reference>
<feature type="signal peptide" evidence="2">
    <location>
        <begin position="1"/>
        <end position="16"/>
    </location>
</feature>
<evidence type="ECO:0000256" key="2">
    <source>
        <dbReference type="SAM" id="SignalP"/>
    </source>
</evidence>
<dbReference type="Proteomes" id="UP000046393">
    <property type="component" value="Unplaced"/>
</dbReference>
<proteinExistence type="predicted"/>
<accession>A0A0N5AIY3</accession>
<sequence length="127" mass="14626">MRDWLVLITFPVILAAFDIDLKPFVSRYSPDAQSVDELQLSHFHNTKSSSVTDDDYSDNSADASDPNTTKLLQQYYWLLTLMLSNYTKKNATENLQESQKQISLRNNTAERYSEDPELPREVQPPPL</sequence>
<feature type="region of interest" description="Disordered" evidence="1">
    <location>
        <begin position="94"/>
        <end position="127"/>
    </location>
</feature>
<protein>
    <submittedName>
        <fullName evidence="4">Secreted protein</fullName>
    </submittedName>
</protein>
<organism evidence="3 4">
    <name type="scientific">Syphacia muris</name>
    <dbReference type="NCBI Taxonomy" id="451379"/>
    <lineage>
        <taxon>Eukaryota</taxon>
        <taxon>Metazoa</taxon>
        <taxon>Ecdysozoa</taxon>
        <taxon>Nematoda</taxon>
        <taxon>Chromadorea</taxon>
        <taxon>Rhabditida</taxon>
        <taxon>Spirurina</taxon>
        <taxon>Oxyuridomorpha</taxon>
        <taxon>Oxyuroidea</taxon>
        <taxon>Oxyuridae</taxon>
        <taxon>Syphacia</taxon>
    </lineage>
</organism>
<keyword evidence="3" id="KW-1185">Reference proteome</keyword>
<evidence type="ECO:0000256" key="1">
    <source>
        <dbReference type="SAM" id="MobiDB-lite"/>
    </source>
</evidence>
<evidence type="ECO:0000313" key="3">
    <source>
        <dbReference type="Proteomes" id="UP000046393"/>
    </source>
</evidence>
<feature type="region of interest" description="Disordered" evidence="1">
    <location>
        <begin position="46"/>
        <end position="66"/>
    </location>
</feature>
<dbReference type="WBParaSite" id="SMUV_0000439501-mRNA-1">
    <property type="protein sequence ID" value="SMUV_0000439501-mRNA-1"/>
    <property type="gene ID" value="SMUV_0000439501"/>
</dbReference>
<feature type="chain" id="PRO_5005893109" evidence="2">
    <location>
        <begin position="17"/>
        <end position="127"/>
    </location>
</feature>
<keyword evidence="2" id="KW-0732">Signal</keyword>
<dbReference type="AlphaFoldDB" id="A0A0N5AIY3"/>
<evidence type="ECO:0000313" key="4">
    <source>
        <dbReference type="WBParaSite" id="SMUV_0000439501-mRNA-1"/>
    </source>
</evidence>
<feature type="compositionally biased region" description="Basic and acidic residues" evidence="1">
    <location>
        <begin position="111"/>
        <end position="120"/>
    </location>
</feature>